<dbReference type="EMBL" id="GDID01006977">
    <property type="protein sequence ID" value="JAP89629.1"/>
    <property type="molecule type" value="Transcribed_RNA"/>
</dbReference>
<dbReference type="AlphaFoldDB" id="A0A146K247"/>
<evidence type="ECO:0000313" key="1">
    <source>
        <dbReference type="EMBL" id="JAP89629.1"/>
    </source>
</evidence>
<accession>A0A146K247</accession>
<protein>
    <submittedName>
        <fullName evidence="1">Uncharacterized protein</fullName>
    </submittedName>
</protein>
<feature type="non-terminal residue" evidence="1">
    <location>
        <position position="1"/>
    </location>
</feature>
<proteinExistence type="predicted"/>
<reference evidence="1" key="1">
    <citation type="submission" date="2015-07" db="EMBL/GenBank/DDBJ databases">
        <title>Adaptation to a free-living lifestyle via gene acquisitions in the diplomonad Trepomonas sp. PC1.</title>
        <authorList>
            <person name="Xu F."/>
            <person name="Jerlstrom-Hultqvist J."/>
            <person name="Kolisko M."/>
            <person name="Simpson A.G.B."/>
            <person name="Roger A.J."/>
            <person name="Svard S.G."/>
            <person name="Andersson J.O."/>
        </authorList>
    </citation>
    <scope>NUCLEOTIDE SEQUENCE</scope>
    <source>
        <strain evidence="1">PC1</strain>
    </source>
</reference>
<sequence>NKCDFEVHDYCVFERKIPFDLAHYFTFDEVVRDQNLAKIHFESSLSLLNSNAKQFIFLSSESDYKSQQRKFYDFVLGFLTIFEETETQFSLKSQKFVSILGFQHNKIQDLLQPSKSRSENLDFQLIKTSSAILTDQINSAMFLNQDPHQIQIQFLLHGEKISFCLFNCDSNVRNMFAGQTKHKFYQLAQLNQNTQVLTFLSNLEVLKFIKVIQNENRNKNYLKEAQIYQQQYEKYYMTYIDYYTTRMRQVRRQQQKQICSFITSFQKFQNEKINQKEFQKIEKQLDLIQRNEEPPEKVKKLFEVENIFVNRQFTSNKAIDQKLSQIQFMSQSQKLQLLNEQRLQKERLINFYKEPQAAKNQLCYKQSIFQTEKYLKGKSEIGIQFENILVFKADNKEVLIPSTVLRGFRECSTNLFASEYKSKGSFMVSEIDNWVSFKLRDEKYLIVMKEDAEEWAKALE</sequence>
<name>A0A146K247_9EUKA</name>
<gene>
    <name evidence="1" type="ORF">TPC1_30876</name>
</gene>
<organism evidence="1">
    <name type="scientific">Trepomonas sp. PC1</name>
    <dbReference type="NCBI Taxonomy" id="1076344"/>
    <lineage>
        <taxon>Eukaryota</taxon>
        <taxon>Metamonada</taxon>
        <taxon>Diplomonadida</taxon>
        <taxon>Hexamitidae</taxon>
        <taxon>Hexamitinae</taxon>
        <taxon>Trepomonas</taxon>
    </lineage>
</organism>